<dbReference type="AlphaFoldDB" id="A0A7Y9NNJ0"/>
<evidence type="ECO:0000256" key="1">
    <source>
        <dbReference type="SAM" id="SignalP"/>
    </source>
</evidence>
<sequence length="171" mass="18884">MLLAILLALSSYGFAQSTQVTFYVHGSRLKSGVPGTNTGIFYGSIYDGTQRLFPFHQGFSFAKNDRFATLNIPPGLHDFAAWYGSHPTSGHHLAITLEPGKQYFFRAQSESRGIVEIEIEHGRLDQVTCQIAHEEAPNAKPIEIKHPSPNFISMHVPLQSMPSCTNTNPSP</sequence>
<feature type="chain" id="PRO_5031266126" description="DUF2846 domain-containing protein" evidence="1">
    <location>
        <begin position="16"/>
        <end position="171"/>
    </location>
</feature>
<dbReference type="EMBL" id="JACCCV010000002">
    <property type="protein sequence ID" value="NYF52596.1"/>
    <property type="molecule type" value="Genomic_DNA"/>
</dbReference>
<evidence type="ECO:0000313" key="3">
    <source>
        <dbReference type="Proteomes" id="UP000534186"/>
    </source>
</evidence>
<evidence type="ECO:0000313" key="2">
    <source>
        <dbReference type="EMBL" id="NYF52596.1"/>
    </source>
</evidence>
<reference evidence="2 3" key="1">
    <citation type="submission" date="2020-07" db="EMBL/GenBank/DDBJ databases">
        <title>Genomic Encyclopedia of Type Strains, Phase IV (KMG-V): Genome sequencing to study the core and pangenomes of soil and plant-associated prokaryotes.</title>
        <authorList>
            <person name="Whitman W."/>
        </authorList>
    </citation>
    <scope>NUCLEOTIDE SEQUENCE [LARGE SCALE GENOMIC DNA]</scope>
    <source>
        <strain evidence="2 3">M8UP30</strain>
    </source>
</reference>
<protein>
    <recommendedName>
        <fullName evidence="4">DUF2846 domain-containing protein</fullName>
    </recommendedName>
</protein>
<evidence type="ECO:0008006" key="4">
    <source>
        <dbReference type="Google" id="ProtNLM"/>
    </source>
</evidence>
<organism evidence="2 3">
    <name type="scientific">Tunturiibacter lichenicola</name>
    <dbReference type="NCBI Taxonomy" id="2051959"/>
    <lineage>
        <taxon>Bacteria</taxon>
        <taxon>Pseudomonadati</taxon>
        <taxon>Acidobacteriota</taxon>
        <taxon>Terriglobia</taxon>
        <taxon>Terriglobales</taxon>
        <taxon>Acidobacteriaceae</taxon>
        <taxon>Tunturiibacter</taxon>
    </lineage>
</organism>
<keyword evidence="1" id="KW-0732">Signal</keyword>
<comment type="caution">
    <text evidence="2">The sequence shown here is derived from an EMBL/GenBank/DDBJ whole genome shotgun (WGS) entry which is preliminary data.</text>
</comment>
<accession>A0A7Y9NNJ0</accession>
<gene>
    <name evidence="2" type="ORF">HDF12_002995</name>
</gene>
<feature type="signal peptide" evidence="1">
    <location>
        <begin position="1"/>
        <end position="15"/>
    </location>
</feature>
<proteinExistence type="predicted"/>
<dbReference type="Proteomes" id="UP000534186">
    <property type="component" value="Unassembled WGS sequence"/>
</dbReference>
<name>A0A7Y9NNJ0_9BACT</name>